<dbReference type="SMART" id="SM00267">
    <property type="entry name" value="GGDEF"/>
    <property type="match status" value="1"/>
</dbReference>
<gene>
    <name evidence="11" type="ORF">CW360_14265</name>
</gene>
<dbReference type="GO" id="GO:0052621">
    <property type="term" value="F:diguanylate cyclase activity"/>
    <property type="evidence" value="ECO:0007669"/>
    <property type="project" value="UniProtKB-EC"/>
</dbReference>
<dbReference type="CDD" id="cd12914">
    <property type="entry name" value="PDC1_DGC_like"/>
    <property type="match status" value="1"/>
</dbReference>
<dbReference type="SUPFAM" id="SSF103190">
    <property type="entry name" value="Sensory domain-like"/>
    <property type="match status" value="1"/>
</dbReference>
<dbReference type="Proteomes" id="UP000242861">
    <property type="component" value="Unassembled WGS sequence"/>
</dbReference>
<dbReference type="EMBL" id="PIYS01000027">
    <property type="protein sequence ID" value="PKF70456.1"/>
    <property type="molecule type" value="Genomic_DNA"/>
</dbReference>
<dbReference type="CDD" id="cd18774">
    <property type="entry name" value="PDC2_HK_sensor"/>
    <property type="match status" value="1"/>
</dbReference>
<dbReference type="Pfam" id="PF02743">
    <property type="entry name" value="dCache_1"/>
    <property type="match status" value="1"/>
</dbReference>
<keyword evidence="6" id="KW-0812">Transmembrane</keyword>
<dbReference type="NCBIfam" id="TIGR00254">
    <property type="entry name" value="GGDEF"/>
    <property type="match status" value="1"/>
</dbReference>
<dbReference type="CDD" id="cd01949">
    <property type="entry name" value="GGDEF"/>
    <property type="match status" value="1"/>
</dbReference>
<keyword evidence="5" id="KW-1003">Cell membrane</keyword>
<comment type="caution">
    <text evidence="11">The sequence shown here is derived from an EMBL/GenBank/DDBJ whole genome shotgun (WGS) entry which is preliminary data.</text>
</comment>
<feature type="domain" description="GGDEF" evidence="10">
    <location>
        <begin position="387"/>
        <end position="517"/>
    </location>
</feature>
<keyword evidence="7" id="KW-1133">Transmembrane helix</keyword>
<dbReference type="InterPro" id="IPR029787">
    <property type="entry name" value="Nucleotide_cyclase"/>
</dbReference>
<comment type="cofactor">
    <cofactor evidence="1">
        <name>Mg(2+)</name>
        <dbReference type="ChEBI" id="CHEBI:18420"/>
    </cofactor>
</comment>
<dbReference type="InterPro" id="IPR043128">
    <property type="entry name" value="Rev_trsase/Diguanyl_cyclase"/>
</dbReference>
<dbReference type="SUPFAM" id="SSF55073">
    <property type="entry name" value="Nucleotide cyclase"/>
    <property type="match status" value="1"/>
</dbReference>
<evidence type="ECO:0000256" key="2">
    <source>
        <dbReference type="ARBA" id="ARBA00004533"/>
    </source>
</evidence>
<comment type="catalytic activity">
    <reaction evidence="9">
        <text>2 GTP = 3',3'-c-di-GMP + 2 diphosphate</text>
        <dbReference type="Rhea" id="RHEA:24898"/>
        <dbReference type="ChEBI" id="CHEBI:33019"/>
        <dbReference type="ChEBI" id="CHEBI:37565"/>
        <dbReference type="ChEBI" id="CHEBI:58805"/>
        <dbReference type="EC" id="2.7.7.65"/>
    </reaction>
</comment>
<evidence type="ECO:0000256" key="8">
    <source>
        <dbReference type="ARBA" id="ARBA00023136"/>
    </source>
</evidence>
<evidence type="ECO:0000256" key="9">
    <source>
        <dbReference type="ARBA" id="ARBA00034247"/>
    </source>
</evidence>
<protein>
    <recommendedName>
        <fullName evidence="4">diguanylate cyclase</fullName>
        <ecNumber evidence="4">2.7.7.65</ecNumber>
    </recommendedName>
</protein>
<evidence type="ECO:0000259" key="10">
    <source>
        <dbReference type="PROSITE" id="PS50887"/>
    </source>
</evidence>
<dbReference type="Gene3D" id="3.30.70.270">
    <property type="match status" value="1"/>
</dbReference>
<evidence type="ECO:0000256" key="3">
    <source>
        <dbReference type="ARBA" id="ARBA00004651"/>
    </source>
</evidence>
<dbReference type="InterPro" id="IPR029151">
    <property type="entry name" value="Sensor-like_sf"/>
</dbReference>
<dbReference type="AlphaFoldDB" id="A0A2I0CMS0"/>
<organism evidence="11 12">
    <name type="scientific">Pseudomonas fluvialis</name>
    <dbReference type="NCBI Taxonomy" id="1793966"/>
    <lineage>
        <taxon>Bacteria</taxon>
        <taxon>Pseudomonadati</taxon>
        <taxon>Pseudomonadota</taxon>
        <taxon>Gammaproteobacteria</taxon>
        <taxon>Pseudomonadales</taxon>
        <taxon>Pseudomonadaceae</taxon>
        <taxon>Pseudomonas</taxon>
    </lineage>
</organism>
<reference evidence="12" key="1">
    <citation type="submission" date="2017-12" db="EMBL/GenBank/DDBJ databases">
        <authorList>
            <person name="Yu X.-Y."/>
        </authorList>
    </citation>
    <scope>NUCLEOTIDE SEQUENCE [LARGE SCALE GENOMIC DNA]</scope>
    <source>
        <strain evidence="12">ZYSR67-Z</strain>
    </source>
</reference>
<dbReference type="InterPro" id="IPR000160">
    <property type="entry name" value="GGDEF_dom"/>
</dbReference>
<dbReference type="Pfam" id="PF00990">
    <property type="entry name" value="GGDEF"/>
    <property type="match status" value="1"/>
</dbReference>
<accession>A0A2I0CMS0</accession>
<evidence type="ECO:0000256" key="5">
    <source>
        <dbReference type="ARBA" id="ARBA00022475"/>
    </source>
</evidence>
<dbReference type="EC" id="2.7.7.65" evidence="4"/>
<comment type="subcellular location">
    <subcellularLocation>
        <location evidence="2">Cell inner membrane</location>
    </subcellularLocation>
    <subcellularLocation>
        <location evidence="3">Cell membrane</location>
        <topology evidence="3">Multi-pass membrane protein</topology>
    </subcellularLocation>
</comment>
<dbReference type="PANTHER" id="PTHR45138">
    <property type="entry name" value="REGULATORY COMPONENTS OF SENSORY TRANSDUCTION SYSTEM"/>
    <property type="match status" value="1"/>
</dbReference>
<dbReference type="PANTHER" id="PTHR45138:SF9">
    <property type="entry name" value="DIGUANYLATE CYCLASE DGCM-RELATED"/>
    <property type="match status" value="1"/>
</dbReference>
<dbReference type="PROSITE" id="PS50887">
    <property type="entry name" value="GGDEF"/>
    <property type="match status" value="1"/>
</dbReference>
<dbReference type="InterPro" id="IPR050469">
    <property type="entry name" value="Diguanylate_Cyclase"/>
</dbReference>
<dbReference type="GO" id="GO:0005886">
    <property type="term" value="C:plasma membrane"/>
    <property type="evidence" value="ECO:0007669"/>
    <property type="project" value="UniProtKB-SubCell"/>
</dbReference>
<keyword evidence="8" id="KW-0472">Membrane</keyword>
<dbReference type="RefSeq" id="WP_101194167.1">
    <property type="nucleotide sequence ID" value="NZ_PIYS01000027.1"/>
</dbReference>
<evidence type="ECO:0000256" key="1">
    <source>
        <dbReference type="ARBA" id="ARBA00001946"/>
    </source>
</evidence>
<dbReference type="Gene3D" id="3.30.450.20">
    <property type="entry name" value="PAS domain"/>
    <property type="match status" value="1"/>
</dbReference>
<dbReference type="InterPro" id="IPR033479">
    <property type="entry name" value="dCache_1"/>
</dbReference>
<name>A0A2I0CMS0_9PSED</name>
<proteinExistence type="predicted"/>
<evidence type="ECO:0000256" key="4">
    <source>
        <dbReference type="ARBA" id="ARBA00012528"/>
    </source>
</evidence>
<dbReference type="FunFam" id="3.30.70.270:FF:000001">
    <property type="entry name" value="Diguanylate cyclase domain protein"/>
    <property type="match status" value="1"/>
</dbReference>
<sequence length="525" mass="57514">MFKPDLRLLIVLLGLAVGLVTFINAVLSSYQTERDLLMAQTLEANRVYAAKQAASTELFLLNTLEQLAYSAGRLAEGWEDAAARMDEAERLSRLSRSFNAVTVHDRQGRIIATSSDGLAMLGLRSQGTVADDGHGQRSWVSQPFRGVNGELLVFLSYPVVDAAGQALGLVGGTLYLQQPNALHALLAEHYYRDGTHFYVVDRSRQLIYHSDAQRVGEQVVFHNPAVEAVLQGRAGMQRLINSRGIDMLAGYAPVPSAGWGVVAQRSTAQTLAELDELMLKTLRNSIPITLLSLLAIAWLARWIARPLRNLADTVEHWDSPTADEEVRRVRAWYFEAQQLQRAMQEGLAMLHDKLGRLSEENITDPLSGLLNRRGLALGLERLQQQRLPFAVLALDIDHFKQINDRYGHALGDRVLQHLAGLMRDCSRSTDLLCRSGGEEFLMLLPQADAAVAMRVAERLRLSMASMPSPTGTAVTVSLGVALWPGPPTPVAQVLKAADAALYQAKAQGRDRVVYAPTGEDSAAGS</sequence>
<evidence type="ECO:0000313" key="12">
    <source>
        <dbReference type="Proteomes" id="UP000242861"/>
    </source>
</evidence>
<evidence type="ECO:0000256" key="6">
    <source>
        <dbReference type="ARBA" id="ARBA00022692"/>
    </source>
</evidence>
<evidence type="ECO:0000256" key="7">
    <source>
        <dbReference type="ARBA" id="ARBA00022989"/>
    </source>
</evidence>
<evidence type="ECO:0000313" key="11">
    <source>
        <dbReference type="EMBL" id="PKF70456.1"/>
    </source>
</evidence>